<evidence type="ECO:0000313" key="1">
    <source>
        <dbReference type="EMBL" id="MDG0942040.1"/>
    </source>
</evidence>
<evidence type="ECO:0000313" key="4">
    <source>
        <dbReference type="Proteomes" id="UP000194422"/>
    </source>
</evidence>
<dbReference type="EMBL" id="FWYW01000088">
    <property type="protein sequence ID" value="SME25964.1"/>
    <property type="molecule type" value="Genomic_DNA"/>
</dbReference>
<accession>A0A7D8H9V6</accession>
<gene>
    <name evidence="3" type="ORF">BACERE00174_04232</name>
    <name evidence="2" type="ORF">BACERE00221_03254</name>
    <name evidence="1" type="ORF">P6U22_12630</name>
</gene>
<evidence type="ECO:0000313" key="3">
    <source>
        <dbReference type="EMBL" id="SME25964.1"/>
    </source>
</evidence>
<reference evidence="1 6" key="2">
    <citation type="submission" date="2023-03" db="EMBL/GenBank/DDBJ databases">
        <title>Genetic diversity of Bacillus cereus sensu lato isolates from Slovenia.</title>
        <authorList>
            <person name="Abdelli M."/>
        </authorList>
    </citation>
    <scope>NUCLEOTIDE SEQUENCE [LARGE SCALE GENOMIC DNA]</scope>
    <source>
        <strain evidence="1 6">SIBC61B</strain>
    </source>
</reference>
<comment type="caution">
    <text evidence="3">The sequence shown here is derived from an EMBL/GenBank/DDBJ whole genome shotgun (WGS) entry which is preliminary data.</text>
</comment>
<dbReference type="Proteomes" id="UP000194435">
    <property type="component" value="Unassembled WGS sequence"/>
</dbReference>
<dbReference type="EMBL" id="FWZC01000045">
    <property type="protein sequence ID" value="SME20609.1"/>
    <property type="molecule type" value="Genomic_DNA"/>
</dbReference>
<dbReference type="Proteomes" id="UP000194422">
    <property type="component" value="Unassembled WGS sequence"/>
</dbReference>
<dbReference type="EMBL" id="JARPRV010000006">
    <property type="protein sequence ID" value="MDG0942040.1"/>
    <property type="molecule type" value="Genomic_DNA"/>
</dbReference>
<evidence type="ECO:0000313" key="2">
    <source>
        <dbReference type="EMBL" id="SME20609.1"/>
    </source>
</evidence>
<reference evidence="4 5" key="1">
    <citation type="submission" date="2017-04" db="EMBL/GenBank/DDBJ databases">
        <authorList>
            <person name="Criscuolo A."/>
        </authorList>
    </citation>
    <scope>NUCLEOTIDE SEQUENCE [LARGE SCALE GENOMIC DNA]</scope>
    <source>
        <strain evidence="3">16-00174</strain>
        <strain evidence="2">16-00221</strain>
    </source>
</reference>
<keyword evidence="6" id="KW-1185">Reference proteome</keyword>
<dbReference type="RefSeq" id="WP_000397935.1">
    <property type="nucleotide sequence ID" value="NZ_CP040880.1"/>
</dbReference>
<proteinExistence type="predicted"/>
<evidence type="ECO:0000313" key="6">
    <source>
        <dbReference type="Proteomes" id="UP001221338"/>
    </source>
</evidence>
<evidence type="ECO:0000313" key="5">
    <source>
        <dbReference type="Proteomes" id="UP000194435"/>
    </source>
</evidence>
<name>A0A7D8H9V6_9BACI</name>
<dbReference type="AlphaFoldDB" id="A0A7D8H9V6"/>
<protein>
    <submittedName>
        <fullName evidence="3">Uncharacterized protein</fullName>
    </submittedName>
</protein>
<organism evidence="3 4">
    <name type="scientific">Bacillus paranthracis</name>
    <dbReference type="NCBI Taxonomy" id="2026186"/>
    <lineage>
        <taxon>Bacteria</taxon>
        <taxon>Bacillati</taxon>
        <taxon>Bacillota</taxon>
        <taxon>Bacilli</taxon>
        <taxon>Bacillales</taxon>
        <taxon>Bacillaceae</taxon>
        <taxon>Bacillus</taxon>
        <taxon>Bacillus cereus group</taxon>
    </lineage>
</organism>
<sequence length="89" mass="10293">MEFYKVASEGLSTNIKVIAASDKHQAVGCFVMENQKAGFELEEISVRQMKRDEKIEVECIGFPIYKTVEELFKEQKCLYIPWVVTNLEN</sequence>
<dbReference type="Proteomes" id="UP001221338">
    <property type="component" value="Unassembled WGS sequence"/>
</dbReference>